<dbReference type="RefSeq" id="WP_243920017.1">
    <property type="nucleotide sequence ID" value="NZ_JALHLG010000009.1"/>
</dbReference>
<comment type="caution">
    <text evidence="1">The sequence shown here is derived from an EMBL/GenBank/DDBJ whole genome shotgun (WGS) entry which is preliminary data.</text>
</comment>
<dbReference type="EMBL" id="JALHLG010000009">
    <property type="protein sequence ID" value="MCJ2186997.1"/>
    <property type="molecule type" value="Genomic_DNA"/>
</dbReference>
<accession>A0ABT0BPL9</accession>
<evidence type="ECO:0000313" key="1">
    <source>
        <dbReference type="EMBL" id="MCJ2186997.1"/>
    </source>
</evidence>
<evidence type="ECO:0000313" key="2">
    <source>
        <dbReference type="Proteomes" id="UP001202281"/>
    </source>
</evidence>
<reference evidence="1 2" key="1">
    <citation type="submission" date="2022-04" db="EMBL/GenBank/DDBJ databases">
        <title>Identification of a novel bacterium isolated from mangrove sediments.</title>
        <authorList>
            <person name="Pan X."/>
        </authorList>
    </citation>
    <scope>NUCLEOTIDE SEQUENCE [LARGE SCALE GENOMIC DNA]</scope>
    <source>
        <strain evidence="1 2">B2638</strain>
    </source>
</reference>
<name>A0ABT0BPL9_9SPHN</name>
<gene>
    <name evidence="1" type="ORF">MTR66_09235</name>
</gene>
<dbReference type="Proteomes" id="UP001202281">
    <property type="component" value="Unassembled WGS sequence"/>
</dbReference>
<keyword evidence="2" id="KW-1185">Reference proteome</keyword>
<proteinExistence type="predicted"/>
<organism evidence="1 2">
    <name type="scientific">Novosphingobium beihaiensis</name>
    <dbReference type="NCBI Taxonomy" id="2930389"/>
    <lineage>
        <taxon>Bacteria</taxon>
        <taxon>Pseudomonadati</taxon>
        <taxon>Pseudomonadota</taxon>
        <taxon>Alphaproteobacteria</taxon>
        <taxon>Sphingomonadales</taxon>
        <taxon>Sphingomonadaceae</taxon>
        <taxon>Novosphingobium</taxon>
    </lineage>
</organism>
<protein>
    <submittedName>
        <fullName evidence="1">Uncharacterized protein</fullName>
    </submittedName>
</protein>
<sequence>MLDGARRQPCFETARNVLAGEIITVSDVRKVACGSDKNAAPLRFDAGFQIFCAIVDLPAATFLGAITPAPAGSVNAGTKLYFVMGAGPVRIQRTVTALQPAKPGERLYVRGADGRSFVTIFRPGSAGSGEE</sequence>